<sequence>MRYLLLVFFFLTIGIARSQTVLGYDDFISWVKAYHPVSKQAEITLDFGDQTLRASRGGFDPVLYFDYDAKRFKEANYYDKRQTGVRVPTWAGVELKGLYEYNTGNFLNPEQALPPEGLLAVGASVNLGQNLIMDKRRLALRQAQIYAEATKAERLQILNDLYMEATESYWVWSADFQNVKILEEGVDLAKERFEMVKESYIQGDFPAIDTVEAYTQVMDRIYRLQSAQIQFFRSTQMLNTFLWDENDSPLDLLETIIPENVLDEVEFAYDKGALRDYIFYHPQLRLTDFDIESLQVDRRYKANLLLPVLKFDYNFLTESLGEFNQAVFLQNNYKAGFTFAMPLFLRRERGDLGMAKAKINFKQYQRDLKLVQLQNKLESEIYNFETVQSQLGVYNQNVVGLRKLLAGEMTRFEIGESSLFLVNAREVSLIAAQTTLNDLAAKRKAAYAKMLNAAGLGFDEVLLQGN</sequence>
<proteinExistence type="predicted"/>
<accession>A0ABS9BWJ8</accession>
<dbReference type="EMBL" id="JAKEVZ010000010">
    <property type="protein sequence ID" value="MCF1752084.1"/>
    <property type="molecule type" value="Genomic_DNA"/>
</dbReference>
<keyword evidence="7" id="KW-1185">Reference proteome</keyword>
<evidence type="ECO:0000313" key="7">
    <source>
        <dbReference type="Proteomes" id="UP001201449"/>
    </source>
</evidence>
<dbReference type="Gene3D" id="1.20.1600.10">
    <property type="entry name" value="Outer membrane efflux proteins (OEP)"/>
    <property type="match status" value="1"/>
</dbReference>
<reference evidence="6 7" key="1">
    <citation type="submission" date="2022-01" db="EMBL/GenBank/DDBJ databases">
        <title>Mariniradius saccharolyticus sp. nov., isolated from sediment of a river.</title>
        <authorList>
            <person name="Liu H."/>
        </authorList>
    </citation>
    <scope>NUCLEOTIDE SEQUENCE [LARGE SCALE GENOMIC DNA]</scope>
    <source>
        <strain evidence="6 7">RY-2</strain>
    </source>
</reference>
<evidence type="ECO:0000313" key="6">
    <source>
        <dbReference type="EMBL" id="MCF1752084.1"/>
    </source>
</evidence>
<evidence type="ECO:0000256" key="5">
    <source>
        <dbReference type="ARBA" id="ARBA00023237"/>
    </source>
</evidence>
<keyword evidence="5" id="KW-0998">Cell outer membrane</keyword>
<comment type="subcellular location">
    <subcellularLocation>
        <location evidence="1">Cell outer membrane</location>
    </subcellularLocation>
</comment>
<dbReference type="RefSeq" id="WP_234862005.1">
    <property type="nucleotide sequence ID" value="NZ_JAKEVZ010000010.1"/>
</dbReference>
<comment type="caution">
    <text evidence="6">The sequence shown here is derived from an EMBL/GenBank/DDBJ whole genome shotgun (WGS) entry which is preliminary data.</text>
</comment>
<dbReference type="SUPFAM" id="SSF56954">
    <property type="entry name" value="Outer membrane efflux proteins (OEP)"/>
    <property type="match status" value="1"/>
</dbReference>
<keyword evidence="4" id="KW-0472">Membrane</keyword>
<keyword evidence="2" id="KW-1134">Transmembrane beta strand</keyword>
<gene>
    <name evidence="6" type="ORF">L0U89_13515</name>
</gene>
<evidence type="ECO:0000256" key="2">
    <source>
        <dbReference type="ARBA" id="ARBA00022452"/>
    </source>
</evidence>
<name>A0ABS9BWJ8_9BACT</name>
<keyword evidence="3" id="KW-0812">Transmembrane</keyword>
<evidence type="ECO:0000256" key="4">
    <source>
        <dbReference type="ARBA" id="ARBA00023136"/>
    </source>
</evidence>
<protein>
    <submittedName>
        <fullName evidence="6">TolC family protein</fullName>
    </submittedName>
</protein>
<evidence type="ECO:0000256" key="3">
    <source>
        <dbReference type="ARBA" id="ARBA00022692"/>
    </source>
</evidence>
<dbReference type="PANTHER" id="PTHR30026:SF20">
    <property type="entry name" value="OUTER MEMBRANE PROTEIN TOLC"/>
    <property type="match status" value="1"/>
</dbReference>
<evidence type="ECO:0000256" key="1">
    <source>
        <dbReference type="ARBA" id="ARBA00004442"/>
    </source>
</evidence>
<dbReference type="Proteomes" id="UP001201449">
    <property type="component" value="Unassembled WGS sequence"/>
</dbReference>
<organism evidence="6 7">
    <name type="scientific">Mariniradius sediminis</name>
    <dbReference type="NCBI Taxonomy" id="2909237"/>
    <lineage>
        <taxon>Bacteria</taxon>
        <taxon>Pseudomonadati</taxon>
        <taxon>Bacteroidota</taxon>
        <taxon>Cytophagia</taxon>
        <taxon>Cytophagales</taxon>
        <taxon>Cyclobacteriaceae</taxon>
        <taxon>Mariniradius</taxon>
    </lineage>
</organism>
<dbReference type="PANTHER" id="PTHR30026">
    <property type="entry name" value="OUTER MEMBRANE PROTEIN TOLC"/>
    <property type="match status" value="1"/>
</dbReference>
<dbReference type="InterPro" id="IPR051906">
    <property type="entry name" value="TolC-like"/>
</dbReference>